<sequence>MWMRSLLEADASAVPAGAKCVGCRLALYMHADKESAYPSHAELGRAVGLSGRMVQTHIATLEAQRWLEVKHVRNRGNTYLLRYWWAE</sequence>
<reference evidence="2" key="1">
    <citation type="submission" date="2018-09" db="EMBL/GenBank/DDBJ databases">
        <authorList>
            <person name="Tuo L."/>
        </authorList>
    </citation>
    <scope>NUCLEOTIDE SEQUENCE [LARGE SCALE GENOMIC DNA]</scope>
    <source>
        <strain evidence="2">M2BS4Y-1</strain>
    </source>
</reference>
<comment type="caution">
    <text evidence="1">The sequence shown here is derived from an EMBL/GenBank/DDBJ whole genome shotgun (WGS) entry which is preliminary data.</text>
</comment>
<dbReference type="EMBL" id="QYRN01000006">
    <property type="protein sequence ID" value="RIY00186.1"/>
    <property type="molecule type" value="Genomic_DNA"/>
</dbReference>
<dbReference type="AlphaFoldDB" id="A0A3A1WIX3"/>
<evidence type="ECO:0000313" key="1">
    <source>
        <dbReference type="EMBL" id="RIY00186.1"/>
    </source>
</evidence>
<gene>
    <name evidence="1" type="ORF">D3218_12930</name>
</gene>
<protein>
    <recommendedName>
        <fullName evidence="3">Helix-turn-helix domain-containing protein</fullName>
    </recommendedName>
</protein>
<evidence type="ECO:0000313" key="2">
    <source>
        <dbReference type="Proteomes" id="UP000265750"/>
    </source>
</evidence>
<organism evidence="1 2">
    <name type="scientific">Aureimonas flava</name>
    <dbReference type="NCBI Taxonomy" id="2320271"/>
    <lineage>
        <taxon>Bacteria</taxon>
        <taxon>Pseudomonadati</taxon>
        <taxon>Pseudomonadota</taxon>
        <taxon>Alphaproteobacteria</taxon>
        <taxon>Hyphomicrobiales</taxon>
        <taxon>Aurantimonadaceae</taxon>
        <taxon>Aureimonas</taxon>
    </lineage>
</organism>
<dbReference type="InterPro" id="IPR036388">
    <property type="entry name" value="WH-like_DNA-bd_sf"/>
</dbReference>
<evidence type="ECO:0008006" key="3">
    <source>
        <dbReference type="Google" id="ProtNLM"/>
    </source>
</evidence>
<proteinExistence type="predicted"/>
<dbReference type="Proteomes" id="UP000265750">
    <property type="component" value="Unassembled WGS sequence"/>
</dbReference>
<keyword evidence="2" id="KW-1185">Reference proteome</keyword>
<accession>A0A3A1WIX3</accession>
<name>A0A3A1WIX3_9HYPH</name>
<dbReference type="Gene3D" id="1.10.10.10">
    <property type="entry name" value="Winged helix-like DNA-binding domain superfamily/Winged helix DNA-binding domain"/>
    <property type="match status" value="1"/>
</dbReference>